<evidence type="ECO:0000313" key="4">
    <source>
        <dbReference type="EMBL" id="KAK4264893.1"/>
    </source>
</evidence>
<organism evidence="4 5">
    <name type="scientific">Acacia crassicarpa</name>
    <name type="common">northern wattle</name>
    <dbReference type="NCBI Taxonomy" id="499986"/>
    <lineage>
        <taxon>Eukaryota</taxon>
        <taxon>Viridiplantae</taxon>
        <taxon>Streptophyta</taxon>
        <taxon>Embryophyta</taxon>
        <taxon>Tracheophyta</taxon>
        <taxon>Spermatophyta</taxon>
        <taxon>Magnoliopsida</taxon>
        <taxon>eudicotyledons</taxon>
        <taxon>Gunneridae</taxon>
        <taxon>Pentapetalae</taxon>
        <taxon>rosids</taxon>
        <taxon>fabids</taxon>
        <taxon>Fabales</taxon>
        <taxon>Fabaceae</taxon>
        <taxon>Caesalpinioideae</taxon>
        <taxon>mimosoid clade</taxon>
        <taxon>Acacieae</taxon>
        <taxon>Acacia</taxon>
    </lineage>
</organism>
<protein>
    <submittedName>
        <fullName evidence="4">Uncharacterized protein</fullName>
    </submittedName>
</protein>
<dbReference type="InterPro" id="IPR006041">
    <property type="entry name" value="Pollen_Ole_e1_allergen"/>
</dbReference>
<evidence type="ECO:0000256" key="2">
    <source>
        <dbReference type="ARBA" id="ARBA00023157"/>
    </source>
</evidence>
<keyword evidence="5" id="KW-1185">Reference proteome</keyword>
<evidence type="ECO:0000313" key="5">
    <source>
        <dbReference type="Proteomes" id="UP001293593"/>
    </source>
</evidence>
<keyword evidence="2" id="KW-1015">Disulfide bond</keyword>
<evidence type="ECO:0000256" key="3">
    <source>
        <dbReference type="SAM" id="SignalP"/>
    </source>
</evidence>
<dbReference type="Pfam" id="PF01190">
    <property type="entry name" value="Pollen_Ole_e_1"/>
    <property type="match status" value="1"/>
</dbReference>
<proteinExistence type="inferred from homology"/>
<comment type="similarity">
    <text evidence="1">Belongs to the Ole e I family.</text>
</comment>
<name>A0AAE1MK78_9FABA</name>
<keyword evidence="3" id="KW-0732">Signal</keyword>
<evidence type="ECO:0000256" key="1">
    <source>
        <dbReference type="ARBA" id="ARBA00010049"/>
    </source>
</evidence>
<dbReference type="AlphaFoldDB" id="A0AAE1MK78"/>
<reference evidence="4" key="1">
    <citation type="submission" date="2023-10" db="EMBL/GenBank/DDBJ databases">
        <title>Chromosome-level genome of the transformable northern wattle, Acacia crassicarpa.</title>
        <authorList>
            <person name="Massaro I."/>
            <person name="Sinha N.R."/>
            <person name="Poethig S."/>
            <person name="Leichty A.R."/>
        </authorList>
    </citation>
    <scope>NUCLEOTIDE SEQUENCE</scope>
    <source>
        <strain evidence="4">Acra3RX</strain>
        <tissue evidence="4">Leaf</tissue>
    </source>
</reference>
<accession>A0AAE1MK78</accession>
<sequence length="160" mass="17698">MAFKAFFLLALCLCTLIPFSTSEPRPFSVIGRVYCDTCRAGFETYATTYIAGARVRVVCKERESLAIVYTKEGVTDSTGTYNILVEQDHGDQICEVMFVSSPVADCKVPDPGRSRSSIVVTRTDNGIVNDVHHANALGCHKDVPLPNCYEILKYYLSDEV</sequence>
<dbReference type="Proteomes" id="UP001293593">
    <property type="component" value="Unassembled WGS sequence"/>
</dbReference>
<comment type="caution">
    <text evidence="4">The sequence shown here is derived from an EMBL/GenBank/DDBJ whole genome shotgun (WGS) entry which is preliminary data.</text>
</comment>
<feature type="signal peptide" evidence="3">
    <location>
        <begin position="1"/>
        <end position="22"/>
    </location>
</feature>
<feature type="chain" id="PRO_5042226519" evidence="3">
    <location>
        <begin position="23"/>
        <end position="160"/>
    </location>
</feature>
<gene>
    <name evidence="4" type="ORF">QN277_026012</name>
</gene>
<dbReference type="PANTHER" id="PTHR31614">
    <property type="entry name" value="PROTEIN DOWNSTREAM OF FLC-RELATED"/>
    <property type="match status" value="1"/>
</dbReference>
<dbReference type="EMBL" id="JAWXYG010000008">
    <property type="protein sequence ID" value="KAK4264893.1"/>
    <property type="molecule type" value="Genomic_DNA"/>
</dbReference>
<dbReference type="PANTHER" id="PTHR31614:SF40">
    <property type="entry name" value="PROTEIN DOWNSTREAM OF FLC"/>
    <property type="match status" value="1"/>
</dbReference>